<dbReference type="EMBL" id="BNAR01000002">
    <property type="protein sequence ID" value="GHH32451.1"/>
    <property type="molecule type" value="Genomic_DNA"/>
</dbReference>
<dbReference type="Pfam" id="PF02543">
    <property type="entry name" value="Carbam_trans_N"/>
    <property type="match status" value="1"/>
</dbReference>
<accession>A0ABQ3M9Q3</accession>
<keyword evidence="5" id="KW-1185">Reference proteome</keyword>
<dbReference type="Proteomes" id="UP000605568">
    <property type="component" value="Unassembled WGS sequence"/>
</dbReference>
<feature type="domain" description="Carbamoyltransferase C-terminal" evidence="3">
    <location>
        <begin position="386"/>
        <end position="540"/>
    </location>
</feature>
<evidence type="ECO:0000259" key="3">
    <source>
        <dbReference type="Pfam" id="PF16861"/>
    </source>
</evidence>
<dbReference type="InterPro" id="IPR003696">
    <property type="entry name" value="Carbtransf_dom"/>
</dbReference>
<evidence type="ECO:0000259" key="2">
    <source>
        <dbReference type="Pfam" id="PF02543"/>
    </source>
</evidence>
<dbReference type="PANTHER" id="PTHR34847">
    <property type="entry name" value="NODULATION PROTEIN U"/>
    <property type="match status" value="1"/>
</dbReference>
<evidence type="ECO:0000256" key="1">
    <source>
        <dbReference type="ARBA" id="ARBA00006129"/>
    </source>
</evidence>
<dbReference type="Gene3D" id="3.90.870.20">
    <property type="entry name" value="Carbamoyltransferase, C-terminal domain"/>
    <property type="match status" value="1"/>
</dbReference>
<feature type="domain" description="Carbamoyltransferase" evidence="2">
    <location>
        <begin position="263"/>
        <end position="329"/>
    </location>
</feature>
<dbReference type="PANTHER" id="PTHR34847:SF1">
    <property type="entry name" value="NODULATION PROTEIN U"/>
    <property type="match status" value="1"/>
</dbReference>
<name>A0ABQ3M9Q3_9PSEU</name>
<comment type="similarity">
    <text evidence="1">Belongs to the NodU/CmcH family.</text>
</comment>
<gene>
    <name evidence="4" type="ORF">GCM10017774_13380</name>
</gene>
<reference evidence="5" key="1">
    <citation type="journal article" date="2019" name="Int. J. Syst. Evol. Microbiol.">
        <title>The Global Catalogue of Microorganisms (GCM) 10K type strain sequencing project: providing services to taxonomists for standard genome sequencing and annotation.</title>
        <authorList>
            <consortium name="The Broad Institute Genomics Platform"/>
            <consortium name="The Broad Institute Genome Sequencing Center for Infectious Disease"/>
            <person name="Wu L."/>
            <person name="Ma J."/>
        </authorList>
    </citation>
    <scope>NUCLEOTIDE SEQUENCE [LARGE SCALE GENOMIC DNA]</scope>
    <source>
        <strain evidence="5">CGMCC 4.7367</strain>
    </source>
</reference>
<comment type="caution">
    <text evidence="4">The sequence shown here is derived from an EMBL/GenBank/DDBJ whole genome shotgun (WGS) entry which is preliminary data.</text>
</comment>
<sequence>MQDGYYLSTYLNPVGLHSLFDMIFRHDGNVSLWHKSGSQVRLERVWELERISGEKQHRTPFRTEADLRDFLASLLGDCGLSLDDVVEVWGTPGIATTNDYHLVEEHPDLAYHALTHLYSSVLLDSALFFEGTIIGLAMDRGPDRVLDGRVKPSWFAGCVVERGDVQFFPIESPGPLYGTAKDRLGMREGTLMALATSTKASGLSDRQRVIGEFDFSGVRSMKDMPAALDLIIESVQSTLAPDPRFTEQESLISAVMKEVQAISMTIVERNLDRVLDEFGIDARRSHLALSGGFALNCPTNSHLMRKYEFAGLLAPPHVSDGGQSIGIALGAFHKKFAGRFDFRFPGAYLGRSDDDLDAALTEIAGFVDTVDDLDLDTAVDDLLRHPVVWFDGRSEIGPRALGNRSLLGDPTSAETKDRLNAIKQREWWRPVAPVVLEEFAADWFEDCRRSPYMLETFTVRGDVVDRVPAVAHLDHSSRVQTLHAEQNPRLHELITAFRRRTGVPMVCNTSLNDKGEPIVDTLAEALNFCLRKHIPVAHLNGRRVTFTRADEFPETGPRPRRLEPFQPMNPSQRAEVRTTLNPHGVPDLHLYIALHNPTTISAHDLRTAEGAAAVRDGMEEMMRTNPDLRRAAETKLFELRSADRAM</sequence>
<evidence type="ECO:0000313" key="5">
    <source>
        <dbReference type="Proteomes" id="UP000605568"/>
    </source>
</evidence>
<proteinExistence type="inferred from homology"/>
<evidence type="ECO:0008006" key="6">
    <source>
        <dbReference type="Google" id="ProtNLM"/>
    </source>
</evidence>
<dbReference type="InterPro" id="IPR051338">
    <property type="entry name" value="NodU/CmcH_Carbamoyltrnsfr"/>
</dbReference>
<evidence type="ECO:0000313" key="4">
    <source>
        <dbReference type="EMBL" id="GHH32451.1"/>
    </source>
</evidence>
<dbReference type="RefSeq" id="WP_191296686.1">
    <property type="nucleotide sequence ID" value="NZ_BNAR01000002.1"/>
</dbReference>
<protein>
    <recommendedName>
        <fullName evidence="6">Carbamoyltransferase</fullName>
    </recommendedName>
</protein>
<dbReference type="Pfam" id="PF16861">
    <property type="entry name" value="Carbam_trans_C"/>
    <property type="match status" value="1"/>
</dbReference>
<dbReference type="InterPro" id="IPR038152">
    <property type="entry name" value="Carbam_trans_C_sf"/>
</dbReference>
<organism evidence="4 5">
    <name type="scientific">Lentzea cavernae</name>
    <dbReference type="NCBI Taxonomy" id="2020703"/>
    <lineage>
        <taxon>Bacteria</taxon>
        <taxon>Bacillati</taxon>
        <taxon>Actinomycetota</taxon>
        <taxon>Actinomycetes</taxon>
        <taxon>Pseudonocardiales</taxon>
        <taxon>Pseudonocardiaceae</taxon>
        <taxon>Lentzea</taxon>
    </lineage>
</organism>
<dbReference type="InterPro" id="IPR031730">
    <property type="entry name" value="Carbam_trans_C"/>
</dbReference>
<dbReference type="Gene3D" id="3.30.420.40">
    <property type="match status" value="1"/>
</dbReference>